<keyword evidence="1" id="KW-0732">Signal</keyword>
<name>A0ABN1KFT8_9BURK</name>
<organism evidence="2 3">
    <name type="scientific">Ideonella azotifigens</name>
    <dbReference type="NCBI Taxonomy" id="513160"/>
    <lineage>
        <taxon>Bacteria</taxon>
        <taxon>Pseudomonadati</taxon>
        <taxon>Pseudomonadota</taxon>
        <taxon>Betaproteobacteria</taxon>
        <taxon>Burkholderiales</taxon>
        <taxon>Sphaerotilaceae</taxon>
        <taxon>Ideonella</taxon>
    </lineage>
</organism>
<evidence type="ECO:0008006" key="4">
    <source>
        <dbReference type="Google" id="ProtNLM"/>
    </source>
</evidence>
<gene>
    <name evidence="2" type="ORF">GCM10009107_52920</name>
</gene>
<reference evidence="2 3" key="1">
    <citation type="journal article" date="2019" name="Int. J. Syst. Evol. Microbiol.">
        <title>The Global Catalogue of Microorganisms (GCM) 10K type strain sequencing project: providing services to taxonomists for standard genome sequencing and annotation.</title>
        <authorList>
            <consortium name="The Broad Institute Genomics Platform"/>
            <consortium name="The Broad Institute Genome Sequencing Center for Infectious Disease"/>
            <person name="Wu L."/>
            <person name="Ma J."/>
        </authorList>
    </citation>
    <scope>NUCLEOTIDE SEQUENCE [LARGE SCALE GENOMIC DNA]</scope>
    <source>
        <strain evidence="2 3">JCM 15503</strain>
    </source>
</reference>
<keyword evidence="3" id="KW-1185">Reference proteome</keyword>
<accession>A0ABN1KFT8</accession>
<sequence>MSQAVPRKTVLALALAALSPWVQAKVAEVEPNNSCAIAQDIGAAPGTSVTGEIVTGDVDFHRVTATPGKLLQANLSANLGGGGSLLDSIVGVFDSSCQQIAMNDYAGPDMDSRVLFKVPADGVVIFAAAGFPDFFFEGSPYELGTYTLKVIKPAAPYLTGTVTEASTGQPLPPNLGPVSLLHCDGPGYDTCRDEVVTLPVATDGSFALSLGGMDPGYYQLHTVPNGYGSTYSAPFAYEGPETVAKIALKVKPLPVTLSSPTACKRSTQGGDCSFSVTVTNTTASAIDVDVWTVVDASPSGAPYGTSNFMTGAAAYTPAHVQIAAGASAVVSQVLPIASALTGVTGQATVYVGKIGKPLATMGQTGFGFTVTARGTSSLSLTQAKLIHEGNLRREKAARQATLGARKSVAGATTVSFTGTLLNADTGTPVTQPFPPYVNLYACAQPGYALCTGYIDGAQAGLDGSFSIDTRKLAAGRYQFWATGSTGFDIGYSATFDYDGTTAPVTNFTIPPKHIVVANVKGCANGDALPAGSKCSYSYDLSNTGTTAKTLAFWTSALVQPTGSPANTTAFSVPSDGGQAQTLITLQPGETRNIAKPLPQITKLQSGAQYFPSLWLSTPDKPFEIQGFDLVPTVTVVAP</sequence>
<feature type="signal peptide" evidence="1">
    <location>
        <begin position="1"/>
        <end position="24"/>
    </location>
</feature>
<evidence type="ECO:0000313" key="3">
    <source>
        <dbReference type="Proteomes" id="UP001500279"/>
    </source>
</evidence>
<evidence type="ECO:0000256" key="1">
    <source>
        <dbReference type="SAM" id="SignalP"/>
    </source>
</evidence>
<feature type="chain" id="PRO_5046569542" description="DUF11 domain-containing protein" evidence="1">
    <location>
        <begin position="25"/>
        <end position="638"/>
    </location>
</feature>
<dbReference type="Gene3D" id="2.60.120.380">
    <property type="match status" value="1"/>
</dbReference>
<evidence type="ECO:0000313" key="2">
    <source>
        <dbReference type="EMBL" id="GAA0765619.1"/>
    </source>
</evidence>
<protein>
    <recommendedName>
        <fullName evidence="4">DUF11 domain-containing protein</fullName>
    </recommendedName>
</protein>
<comment type="caution">
    <text evidence="2">The sequence shown here is derived from an EMBL/GenBank/DDBJ whole genome shotgun (WGS) entry which is preliminary data.</text>
</comment>
<proteinExistence type="predicted"/>
<dbReference type="Proteomes" id="UP001500279">
    <property type="component" value="Unassembled WGS sequence"/>
</dbReference>
<dbReference type="EMBL" id="BAAAEW010000042">
    <property type="protein sequence ID" value="GAA0765619.1"/>
    <property type="molecule type" value="Genomic_DNA"/>
</dbReference>
<dbReference type="RefSeq" id="WP_141288334.1">
    <property type="nucleotide sequence ID" value="NZ_BAAAEW010000042.1"/>
</dbReference>